<reference evidence="1" key="2">
    <citation type="journal article" date="2015" name="Fish Shellfish Immunol.">
        <title>Early steps in the European eel (Anguilla anguilla)-Vibrio vulnificus interaction in the gills: Role of the RtxA13 toxin.</title>
        <authorList>
            <person name="Callol A."/>
            <person name="Pajuelo D."/>
            <person name="Ebbesson L."/>
            <person name="Teles M."/>
            <person name="MacKenzie S."/>
            <person name="Amaro C."/>
        </authorList>
    </citation>
    <scope>NUCLEOTIDE SEQUENCE</scope>
</reference>
<accession>A0A0E9SKT3</accession>
<dbReference type="AlphaFoldDB" id="A0A0E9SKT3"/>
<reference evidence="1" key="1">
    <citation type="submission" date="2014-11" db="EMBL/GenBank/DDBJ databases">
        <authorList>
            <person name="Amaro Gonzalez C."/>
        </authorList>
    </citation>
    <scope>NUCLEOTIDE SEQUENCE</scope>
</reference>
<dbReference type="EMBL" id="GBXM01066656">
    <property type="protein sequence ID" value="JAH41921.1"/>
    <property type="molecule type" value="Transcribed_RNA"/>
</dbReference>
<name>A0A0E9SKT3_ANGAN</name>
<protein>
    <submittedName>
        <fullName evidence="1">Uncharacterized protein</fullName>
    </submittedName>
</protein>
<proteinExistence type="predicted"/>
<organism evidence="1">
    <name type="scientific">Anguilla anguilla</name>
    <name type="common">European freshwater eel</name>
    <name type="synonym">Muraena anguilla</name>
    <dbReference type="NCBI Taxonomy" id="7936"/>
    <lineage>
        <taxon>Eukaryota</taxon>
        <taxon>Metazoa</taxon>
        <taxon>Chordata</taxon>
        <taxon>Craniata</taxon>
        <taxon>Vertebrata</taxon>
        <taxon>Euteleostomi</taxon>
        <taxon>Actinopterygii</taxon>
        <taxon>Neopterygii</taxon>
        <taxon>Teleostei</taxon>
        <taxon>Anguilliformes</taxon>
        <taxon>Anguillidae</taxon>
        <taxon>Anguilla</taxon>
    </lineage>
</organism>
<evidence type="ECO:0000313" key="1">
    <source>
        <dbReference type="EMBL" id="JAH41921.1"/>
    </source>
</evidence>
<sequence length="40" mass="4446">MRMTQFSTSKTFSRTQTAVTIEVDNQAGPAFPSTTLSYFP</sequence>